<keyword evidence="5 10" id="KW-0133">Cell shape</keyword>
<protein>
    <recommendedName>
        <fullName evidence="10">Beta-hexosaminidase</fullName>
        <ecNumber evidence="10">3.2.1.52</ecNumber>
    </recommendedName>
    <alternativeName>
        <fullName evidence="10">Beta-N-acetylhexosaminidase</fullName>
    </alternativeName>
    <alternativeName>
        <fullName evidence="10">N-acetyl-beta-glucosaminidase</fullName>
    </alternativeName>
</protein>
<dbReference type="InterPro" id="IPR017853">
    <property type="entry name" value="GH"/>
</dbReference>
<evidence type="ECO:0000259" key="11">
    <source>
        <dbReference type="Pfam" id="PF00933"/>
    </source>
</evidence>
<evidence type="ECO:0000256" key="8">
    <source>
        <dbReference type="ARBA" id="ARBA00023306"/>
    </source>
</evidence>
<dbReference type="RefSeq" id="WP_066043904.1">
    <property type="nucleotide sequence ID" value="NZ_AP013042.1"/>
</dbReference>
<feature type="active site" description="Nucleophile" evidence="10">
    <location>
        <position position="251"/>
    </location>
</feature>
<dbReference type="GO" id="GO:0051301">
    <property type="term" value="P:cell division"/>
    <property type="evidence" value="ECO:0007669"/>
    <property type="project" value="UniProtKB-KW"/>
</dbReference>
<comment type="subcellular location">
    <subcellularLocation>
        <location evidence="10">Cytoplasm</location>
    </subcellularLocation>
</comment>
<evidence type="ECO:0000256" key="6">
    <source>
        <dbReference type="ARBA" id="ARBA00022984"/>
    </source>
</evidence>
<feature type="binding site" evidence="10">
    <location>
        <position position="64"/>
    </location>
    <ligand>
        <name>substrate</name>
    </ligand>
</feature>
<evidence type="ECO:0000256" key="4">
    <source>
        <dbReference type="ARBA" id="ARBA00022801"/>
    </source>
</evidence>
<dbReference type="PANTHER" id="PTHR30480">
    <property type="entry name" value="BETA-HEXOSAMINIDASE-RELATED"/>
    <property type="match status" value="1"/>
</dbReference>
<dbReference type="NCBIfam" id="NF003740">
    <property type="entry name" value="PRK05337.1"/>
    <property type="match status" value="1"/>
</dbReference>
<dbReference type="Proteomes" id="UP000067399">
    <property type="component" value="Chromosome"/>
</dbReference>
<gene>
    <name evidence="10 12" type="primary">nagZ</name>
    <name evidence="12" type="ORF">BSEPE_0584</name>
</gene>
<dbReference type="EMBL" id="AP013042">
    <property type="protein sequence ID" value="BAS67591.1"/>
    <property type="molecule type" value="Genomic_DNA"/>
</dbReference>
<reference evidence="12 13" key="2">
    <citation type="journal article" date="2016" name="ISME J.">
        <title>Heterogeneous composition of key metabolic gene clusters in a vent mussel symbiont population.</title>
        <authorList>
            <person name="Ikuta T."/>
            <person name="Takaki Y."/>
            <person name="Nagai Y."/>
            <person name="Shimamura S."/>
            <person name="Tsuda M."/>
            <person name="Kawagucci S."/>
            <person name="Aoki Y."/>
            <person name="Inoue K."/>
            <person name="Teruya M."/>
            <person name="Satou K."/>
            <person name="Teruya K."/>
            <person name="Shimoji M."/>
            <person name="Tamotsu H."/>
            <person name="Hirano T."/>
            <person name="Maruyama T."/>
            <person name="Yoshida T."/>
        </authorList>
    </citation>
    <scope>NUCLEOTIDE SEQUENCE [LARGE SCALE GENOMIC DNA]</scope>
    <source>
        <strain evidence="12 13">Myojin Knoll</strain>
    </source>
</reference>
<accession>A0A0N7KBC0</accession>
<dbReference type="Pfam" id="PF00933">
    <property type="entry name" value="Glyco_hydro_3"/>
    <property type="match status" value="1"/>
</dbReference>
<dbReference type="AlphaFoldDB" id="A0A0N7KBC0"/>
<dbReference type="STRING" id="1303921.BSEPE_0584"/>
<keyword evidence="9 10" id="KW-0961">Cell wall biogenesis/degradation</keyword>
<dbReference type="GO" id="GO:0009254">
    <property type="term" value="P:peptidoglycan turnover"/>
    <property type="evidence" value="ECO:0007669"/>
    <property type="project" value="UniProtKB-UniRule"/>
</dbReference>
<feature type="site" description="Important for catalytic activity" evidence="10">
    <location>
        <position position="179"/>
    </location>
</feature>
<dbReference type="KEGG" id="ebh:BSEPE_0584"/>
<dbReference type="GO" id="GO:0071555">
    <property type="term" value="P:cell wall organization"/>
    <property type="evidence" value="ECO:0007669"/>
    <property type="project" value="UniProtKB-KW"/>
</dbReference>
<keyword evidence="8 10" id="KW-0131">Cell cycle</keyword>
<evidence type="ECO:0000256" key="9">
    <source>
        <dbReference type="ARBA" id="ARBA00023316"/>
    </source>
</evidence>
<dbReference type="GO" id="GO:0005737">
    <property type="term" value="C:cytoplasm"/>
    <property type="evidence" value="ECO:0007669"/>
    <property type="project" value="UniProtKB-SubCell"/>
</dbReference>
<keyword evidence="13" id="KW-1185">Reference proteome</keyword>
<feature type="binding site" evidence="10">
    <location>
        <begin position="168"/>
        <end position="169"/>
    </location>
    <ligand>
        <name>substrate</name>
    </ligand>
</feature>
<evidence type="ECO:0000313" key="12">
    <source>
        <dbReference type="EMBL" id="BAS67591.1"/>
    </source>
</evidence>
<dbReference type="InterPro" id="IPR050226">
    <property type="entry name" value="NagZ_Beta-hexosaminidase"/>
</dbReference>
<dbReference type="GO" id="GO:0009252">
    <property type="term" value="P:peptidoglycan biosynthetic process"/>
    <property type="evidence" value="ECO:0007669"/>
    <property type="project" value="UniProtKB-KW"/>
</dbReference>
<dbReference type="UniPathway" id="UPA00544"/>
<evidence type="ECO:0000256" key="5">
    <source>
        <dbReference type="ARBA" id="ARBA00022960"/>
    </source>
</evidence>
<dbReference type="GO" id="GO:0005975">
    <property type="term" value="P:carbohydrate metabolic process"/>
    <property type="evidence" value="ECO:0007669"/>
    <property type="project" value="InterPro"/>
</dbReference>
<evidence type="ECO:0000256" key="1">
    <source>
        <dbReference type="ARBA" id="ARBA00001231"/>
    </source>
</evidence>
<dbReference type="GO" id="GO:0008360">
    <property type="term" value="P:regulation of cell shape"/>
    <property type="evidence" value="ECO:0007669"/>
    <property type="project" value="UniProtKB-KW"/>
</dbReference>
<sequence length="328" mass="36063">MKKLGSIMMDVSGLTLTEVEKAQLAKPSIGGVILFSRNFADIHQVTALIKSMRLANQNLLICVDHEGGRVQRFKEGFTHLPAMAKLGEVYDQNPDLALEQAHSCGFVLAAELLAIDIDFSFAPVLDLDHGNSLVIGDRAFHSNPDAVVKLAGALITGMHEAGMKCVGKHFPGHGFVVADSHLDLPIDERSMEEIAQDMSIFKDLTNHGLDAVMPAHVVYSEVDDKPAGFSSKWIKEILQAQLGFNGVVFSDDLSMQGAYFYKDIVKRVKVSLESGCDMVLICNHPELVKKVIDKEWSGSEKLQSMKGYLTDGYKIALEIHQQAIRELL</sequence>
<keyword evidence="7 10" id="KW-0326">Glycosidase</keyword>
<comment type="function">
    <text evidence="10">Plays a role in peptidoglycan recycling by cleaving the terminal beta-1,4-linked N-acetylglucosamine (GlcNAc) from peptide-linked peptidoglycan fragments, giving rise to free GlcNAc, anhydro-N-acetylmuramic acid and anhydro-N-acetylmuramic acid-linked peptides.</text>
</comment>
<feature type="active site" description="Proton donor/acceptor" evidence="10">
    <location>
        <position position="181"/>
    </location>
</feature>
<comment type="pathway">
    <text evidence="10">Cell wall biogenesis; peptidoglycan recycling.</text>
</comment>
<feature type="binding site" evidence="10">
    <location>
        <position position="138"/>
    </location>
    <ligand>
        <name>substrate</name>
    </ligand>
</feature>
<dbReference type="InterPro" id="IPR022956">
    <property type="entry name" value="Beta_hexosaminidase_bac"/>
</dbReference>
<evidence type="ECO:0000313" key="13">
    <source>
        <dbReference type="Proteomes" id="UP000067399"/>
    </source>
</evidence>
<keyword evidence="6 10" id="KW-0573">Peptidoglycan synthesis</keyword>
<keyword evidence="3 10" id="KW-0132">Cell division</keyword>
<reference evidence="12 13" key="1">
    <citation type="journal article" date="2000" name="Mar. Ecol. Prog. Ser.">
        <title>Phylogenetic characterization of endosymbionts in three hydrothermal vent mussels: influence on host distributions.</title>
        <authorList>
            <person name="Fujiwara Y."/>
            <person name="Takai K."/>
            <person name="Uematsu K."/>
            <person name="Tsuchida S."/>
            <person name="Hunt J.C."/>
            <person name="Hashimoto J."/>
        </authorList>
    </citation>
    <scope>NUCLEOTIDE SEQUENCE [LARGE SCALE GENOMIC DNA]</scope>
    <source>
        <strain evidence="12 13">Myojin Knoll</strain>
    </source>
</reference>
<dbReference type="InterPro" id="IPR001764">
    <property type="entry name" value="Glyco_hydro_3_N"/>
</dbReference>
<dbReference type="SUPFAM" id="SSF51445">
    <property type="entry name" value="(Trans)glycosidases"/>
    <property type="match status" value="1"/>
</dbReference>
<feature type="binding site" evidence="10">
    <location>
        <position position="72"/>
    </location>
    <ligand>
        <name>substrate</name>
    </ligand>
</feature>
<evidence type="ECO:0000256" key="2">
    <source>
        <dbReference type="ARBA" id="ARBA00022490"/>
    </source>
</evidence>
<comment type="similarity">
    <text evidence="10">Belongs to the glycosyl hydrolase 3 family. NagZ subfamily.</text>
</comment>
<proteinExistence type="inferred from homology"/>
<feature type="domain" description="Glycoside hydrolase family 3 N-terminal" evidence="11">
    <location>
        <begin position="11"/>
        <end position="293"/>
    </location>
</feature>
<dbReference type="InterPro" id="IPR036962">
    <property type="entry name" value="Glyco_hydro_3_N_sf"/>
</dbReference>
<organism evidence="12 13">
    <name type="scientific">endosymbiont of Bathymodiolus septemdierum str. Myojin knoll</name>
    <dbReference type="NCBI Taxonomy" id="1303921"/>
    <lineage>
        <taxon>Bacteria</taxon>
        <taxon>Pseudomonadati</taxon>
        <taxon>Pseudomonadota</taxon>
        <taxon>Gammaproteobacteria</taxon>
        <taxon>sulfur-oxidizing symbionts</taxon>
    </lineage>
</organism>
<evidence type="ECO:0000256" key="10">
    <source>
        <dbReference type="HAMAP-Rule" id="MF_00364"/>
    </source>
</evidence>
<name>A0A0N7KBC0_9GAMM</name>
<dbReference type="GO" id="GO:0004563">
    <property type="term" value="F:beta-N-acetylhexosaminidase activity"/>
    <property type="evidence" value="ECO:0007669"/>
    <property type="project" value="UniProtKB-UniRule"/>
</dbReference>
<keyword evidence="4 10" id="KW-0378">Hydrolase</keyword>
<dbReference type="HAMAP" id="MF_00364">
    <property type="entry name" value="NagZ"/>
    <property type="match status" value="1"/>
</dbReference>
<keyword evidence="2 10" id="KW-0963">Cytoplasm</keyword>
<dbReference type="Gene3D" id="3.20.20.300">
    <property type="entry name" value="Glycoside hydrolase, family 3, N-terminal domain"/>
    <property type="match status" value="1"/>
</dbReference>
<dbReference type="EC" id="3.2.1.52" evidence="10"/>
<evidence type="ECO:0000256" key="3">
    <source>
        <dbReference type="ARBA" id="ARBA00022618"/>
    </source>
</evidence>
<evidence type="ECO:0000256" key="7">
    <source>
        <dbReference type="ARBA" id="ARBA00023295"/>
    </source>
</evidence>
<comment type="catalytic activity">
    <reaction evidence="1 10">
        <text>Hydrolysis of terminal non-reducing N-acetyl-D-hexosamine residues in N-acetyl-beta-D-hexosaminides.</text>
        <dbReference type="EC" id="3.2.1.52"/>
    </reaction>
</comment>
<dbReference type="PANTHER" id="PTHR30480:SF13">
    <property type="entry name" value="BETA-HEXOSAMINIDASE"/>
    <property type="match status" value="1"/>
</dbReference>